<dbReference type="EMBL" id="QGKY02000094">
    <property type="protein sequence ID" value="KAF2604819.1"/>
    <property type="molecule type" value="Genomic_DNA"/>
</dbReference>
<name>A0A8S9LFC0_BRACR</name>
<reference evidence="2" key="1">
    <citation type="submission" date="2019-12" db="EMBL/GenBank/DDBJ databases">
        <title>Genome sequencing and annotation of Brassica cretica.</title>
        <authorList>
            <person name="Studholme D.J."/>
            <person name="Sarris P.F."/>
        </authorList>
    </citation>
    <scope>NUCLEOTIDE SEQUENCE</scope>
    <source>
        <strain evidence="2">PFS-102/07</strain>
        <tissue evidence="2">Leaf</tissue>
    </source>
</reference>
<organism evidence="2">
    <name type="scientific">Brassica cretica</name>
    <name type="common">Mustard</name>
    <dbReference type="NCBI Taxonomy" id="69181"/>
    <lineage>
        <taxon>Eukaryota</taxon>
        <taxon>Viridiplantae</taxon>
        <taxon>Streptophyta</taxon>
        <taxon>Embryophyta</taxon>
        <taxon>Tracheophyta</taxon>
        <taxon>Spermatophyta</taxon>
        <taxon>Magnoliopsida</taxon>
        <taxon>eudicotyledons</taxon>
        <taxon>Gunneridae</taxon>
        <taxon>Pentapetalae</taxon>
        <taxon>rosids</taxon>
        <taxon>malvids</taxon>
        <taxon>Brassicales</taxon>
        <taxon>Brassicaceae</taxon>
        <taxon>Brassiceae</taxon>
        <taxon>Brassica</taxon>
    </lineage>
</organism>
<feature type="compositionally biased region" description="Polar residues" evidence="1">
    <location>
        <begin position="183"/>
        <end position="193"/>
    </location>
</feature>
<feature type="region of interest" description="Disordered" evidence="1">
    <location>
        <begin position="179"/>
        <end position="198"/>
    </location>
</feature>
<evidence type="ECO:0000256" key="1">
    <source>
        <dbReference type="SAM" id="MobiDB-lite"/>
    </source>
</evidence>
<proteinExistence type="predicted"/>
<dbReference type="AlphaFoldDB" id="A0A8S9LFC0"/>
<feature type="region of interest" description="Disordered" evidence="1">
    <location>
        <begin position="284"/>
        <end position="347"/>
    </location>
</feature>
<feature type="compositionally biased region" description="Polar residues" evidence="1">
    <location>
        <begin position="105"/>
        <end position="116"/>
    </location>
</feature>
<evidence type="ECO:0000313" key="2">
    <source>
        <dbReference type="EMBL" id="KAF2604819.1"/>
    </source>
</evidence>
<comment type="caution">
    <text evidence="2">The sequence shown here is derived from an EMBL/GenBank/DDBJ whole genome shotgun (WGS) entry which is preliminary data.</text>
</comment>
<sequence>MEEASSSPMSQNPPTRGVSLRSDKAFDTQAAMEEAIGETLITDAAAPHVLQMLGGPQTMNPDANAPSVLQRPGPQIMIPDNAGPSAGTPTANRKYGRPPWKKVVSESSNKRVVSATNRRRTSVAKPPISRRKLATASSQVNRAKKLSTARSNHMEKLEREGIRKAFTKTLERRLLVQPRMEEASSSPMSQNPPTRGVSLRSDKAFDTQAAMEEAIGEVREAMTQYTLFADPTESAASIQRLGPQTLITVAAAPYVLQRLGGPQTMNPNATAPSVLQRLGPQIMIPEKAGPSAGTPTANRKYERPPWKKVVSESSNKRVVSATNRRRTSVAKPPISRRKLATAFSQVN</sequence>
<protein>
    <submittedName>
        <fullName evidence="2">Uncharacterized protein</fullName>
    </submittedName>
</protein>
<feature type="region of interest" description="Disordered" evidence="1">
    <location>
        <begin position="79"/>
        <end position="155"/>
    </location>
</feature>
<feature type="compositionally biased region" description="Polar residues" evidence="1">
    <location>
        <begin position="1"/>
        <end position="14"/>
    </location>
</feature>
<feature type="compositionally biased region" description="Basic residues" evidence="1">
    <location>
        <begin position="323"/>
        <end position="339"/>
    </location>
</feature>
<feature type="compositionally biased region" description="Polar residues" evidence="1">
    <location>
        <begin position="311"/>
        <end position="322"/>
    </location>
</feature>
<feature type="region of interest" description="Disordered" evidence="1">
    <location>
        <begin position="1"/>
        <end position="25"/>
    </location>
</feature>
<accession>A0A8S9LFC0</accession>
<gene>
    <name evidence="2" type="ORF">F2Q70_00026440</name>
</gene>
<feature type="compositionally biased region" description="Basic residues" evidence="1">
    <location>
        <begin position="117"/>
        <end position="133"/>
    </location>
</feature>